<reference evidence="11" key="1">
    <citation type="journal article" date="2019" name="Int. J. Syst. Evol. Microbiol.">
        <title>The Global Catalogue of Microorganisms (GCM) 10K type strain sequencing project: providing services to taxonomists for standard genome sequencing and annotation.</title>
        <authorList>
            <consortium name="The Broad Institute Genomics Platform"/>
            <consortium name="The Broad Institute Genome Sequencing Center for Infectious Disease"/>
            <person name="Wu L."/>
            <person name="Ma J."/>
        </authorList>
    </citation>
    <scope>NUCLEOTIDE SEQUENCE [LARGE SCALE GENOMIC DNA]</scope>
    <source>
        <strain evidence="11">KCTC 62164</strain>
    </source>
</reference>
<comment type="catalytic activity">
    <reaction evidence="5 6">
        <text>Exonucleolytic cleavage in either 5'- to 3'- or 3'- to 5'-direction to yield nucleoside 5'-phosphates.</text>
        <dbReference type="EC" id="3.1.11.6"/>
    </reaction>
</comment>
<evidence type="ECO:0000313" key="10">
    <source>
        <dbReference type="EMBL" id="MFC3052805.1"/>
    </source>
</evidence>
<dbReference type="Proteomes" id="UP001595444">
    <property type="component" value="Unassembled WGS sequence"/>
</dbReference>
<dbReference type="PANTHER" id="PTHR30008:SF0">
    <property type="entry name" value="EXODEOXYRIBONUCLEASE 7 LARGE SUBUNIT"/>
    <property type="match status" value="1"/>
</dbReference>
<comment type="subcellular location">
    <subcellularLocation>
        <location evidence="5 6">Cytoplasm</location>
    </subcellularLocation>
</comment>
<evidence type="ECO:0000259" key="9">
    <source>
        <dbReference type="Pfam" id="PF13742"/>
    </source>
</evidence>
<comment type="caution">
    <text evidence="10">The sequence shown here is derived from an EMBL/GenBank/DDBJ whole genome shotgun (WGS) entry which is preliminary data.</text>
</comment>
<organism evidence="10 11">
    <name type="scientific">Kordiimonas pumila</name>
    <dbReference type="NCBI Taxonomy" id="2161677"/>
    <lineage>
        <taxon>Bacteria</taxon>
        <taxon>Pseudomonadati</taxon>
        <taxon>Pseudomonadota</taxon>
        <taxon>Alphaproteobacteria</taxon>
        <taxon>Kordiimonadales</taxon>
        <taxon>Kordiimonadaceae</taxon>
        <taxon>Kordiimonas</taxon>
    </lineage>
</organism>
<evidence type="ECO:0000313" key="11">
    <source>
        <dbReference type="Proteomes" id="UP001595444"/>
    </source>
</evidence>
<evidence type="ECO:0000256" key="7">
    <source>
        <dbReference type="SAM" id="MobiDB-lite"/>
    </source>
</evidence>
<dbReference type="Pfam" id="PF02601">
    <property type="entry name" value="Exonuc_VII_L"/>
    <property type="match status" value="1"/>
</dbReference>
<dbReference type="InterPro" id="IPR003753">
    <property type="entry name" value="Exonuc_VII_L"/>
</dbReference>
<dbReference type="EC" id="3.1.11.6" evidence="5"/>
<name>A0ABV7D7B7_9PROT</name>
<dbReference type="RefSeq" id="WP_194213549.1">
    <property type="nucleotide sequence ID" value="NZ_CP061205.1"/>
</dbReference>
<evidence type="ECO:0000256" key="4">
    <source>
        <dbReference type="ARBA" id="ARBA00022839"/>
    </source>
</evidence>
<feature type="region of interest" description="Disordered" evidence="7">
    <location>
        <begin position="450"/>
        <end position="484"/>
    </location>
</feature>
<comment type="similarity">
    <text evidence="5 6">Belongs to the XseA family.</text>
</comment>
<evidence type="ECO:0000256" key="3">
    <source>
        <dbReference type="ARBA" id="ARBA00022801"/>
    </source>
</evidence>
<dbReference type="InterPro" id="IPR020579">
    <property type="entry name" value="Exonuc_VII_lsu_C"/>
</dbReference>
<keyword evidence="11" id="KW-1185">Reference proteome</keyword>
<evidence type="ECO:0000256" key="5">
    <source>
        <dbReference type="HAMAP-Rule" id="MF_00378"/>
    </source>
</evidence>
<keyword evidence="1 5" id="KW-0963">Cytoplasm</keyword>
<evidence type="ECO:0000259" key="8">
    <source>
        <dbReference type="Pfam" id="PF02601"/>
    </source>
</evidence>
<protein>
    <recommendedName>
        <fullName evidence="5">Exodeoxyribonuclease 7 large subunit</fullName>
        <ecNumber evidence="5">3.1.11.6</ecNumber>
    </recommendedName>
    <alternativeName>
        <fullName evidence="5">Exodeoxyribonuclease VII large subunit</fullName>
        <shortName evidence="5">Exonuclease VII large subunit</shortName>
    </alternativeName>
</protein>
<keyword evidence="2 5" id="KW-0540">Nuclease</keyword>
<dbReference type="EMBL" id="JBHRSL010000010">
    <property type="protein sequence ID" value="MFC3052805.1"/>
    <property type="molecule type" value="Genomic_DNA"/>
</dbReference>
<dbReference type="NCBIfam" id="TIGR00237">
    <property type="entry name" value="xseA"/>
    <property type="match status" value="1"/>
</dbReference>
<sequence>MSDTALGSNEYEYTVSEISGALKRSVEDQFGYVRVRAELSGVKRAASGHVYFALKDDQAVIDGVCWRGSASQLSFVPEDGLEVVCTGKLTTYPARSKYQMVVDKMEPAGAGALMALLEERKKKLAAEGLFDPARKKPIPYIPGVIGVITSPTGAVIRDILHRLADRFPRRVIVWPVLVQGEGAANQIAKAIEGFNALTAESPIPRPDVLIVARGGGSIEDLWSFNEEVVVRAASNSVIPLISAVGHETDTTLIDYASDLRAPTPTGAAEMAVPVREELVYTVADYGRRLVGQKNIMIRDRSERLKGLARGLPKPRDMLGLLSQRFDELAERLPRGLISIAQAKSIRLNRLLGGLSAGRLSQLLSFRSNQLEVNGKRLQPLYTRRLADLSSRLEGTGRMLDSLSYERVLDRGFALVEDANGTPVSKAQALSAGDMLKLRFADDSRQVQVVEGGGVVPPSSQAPAKKTPPKKADKKQTDMLQGSLL</sequence>
<feature type="compositionally biased region" description="Low complexity" evidence="7">
    <location>
        <begin position="450"/>
        <end position="464"/>
    </location>
</feature>
<dbReference type="Pfam" id="PF13742">
    <property type="entry name" value="tRNA_anti_2"/>
    <property type="match status" value="1"/>
</dbReference>
<evidence type="ECO:0000256" key="6">
    <source>
        <dbReference type="RuleBase" id="RU004355"/>
    </source>
</evidence>
<dbReference type="HAMAP" id="MF_00378">
    <property type="entry name" value="Exonuc_7_L"/>
    <property type="match status" value="1"/>
</dbReference>
<feature type="domain" description="OB-fold nucleic acid binding" evidence="9">
    <location>
        <begin position="13"/>
        <end position="106"/>
    </location>
</feature>
<accession>A0ABV7D7B7</accession>
<evidence type="ECO:0000256" key="2">
    <source>
        <dbReference type="ARBA" id="ARBA00022722"/>
    </source>
</evidence>
<evidence type="ECO:0000256" key="1">
    <source>
        <dbReference type="ARBA" id="ARBA00022490"/>
    </source>
</evidence>
<gene>
    <name evidence="5 10" type="primary">xseA</name>
    <name evidence="10" type="ORF">ACFOKA_12895</name>
</gene>
<keyword evidence="4 5" id="KW-0269">Exonuclease</keyword>
<feature type="domain" description="Exonuclease VII large subunit C-terminal" evidence="8">
    <location>
        <begin position="129"/>
        <end position="446"/>
    </location>
</feature>
<dbReference type="CDD" id="cd04489">
    <property type="entry name" value="ExoVII_LU_OBF"/>
    <property type="match status" value="1"/>
</dbReference>
<dbReference type="PANTHER" id="PTHR30008">
    <property type="entry name" value="EXODEOXYRIBONUCLEASE 7 LARGE SUBUNIT"/>
    <property type="match status" value="1"/>
</dbReference>
<keyword evidence="3 5" id="KW-0378">Hydrolase</keyword>
<dbReference type="GO" id="GO:0008855">
    <property type="term" value="F:exodeoxyribonuclease VII activity"/>
    <property type="evidence" value="ECO:0007669"/>
    <property type="project" value="UniProtKB-EC"/>
</dbReference>
<comment type="subunit">
    <text evidence="5">Heterooligomer composed of large and small subunits.</text>
</comment>
<proteinExistence type="inferred from homology"/>
<dbReference type="InterPro" id="IPR025824">
    <property type="entry name" value="OB-fold_nuc-bd_dom"/>
</dbReference>
<comment type="function">
    <text evidence="5">Bidirectionally degrades single-stranded DNA into large acid-insoluble oligonucleotides, which are then degraded further into small acid-soluble oligonucleotides.</text>
</comment>